<dbReference type="EMBL" id="VTEH01000003">
    <property type="protein sequence ID" value="TYR76419.1"/>
    <property type="molecule type" value="Genomic_DNA"/>
</dbReference>
<reference evidence="2 3" key="1">
    <citation type="submission" date="2019-08" db="EMBL/GenBank/DDBJ databases">
        <title>Bacillus genomes from the desert of Cuatro Cienegas, Coahuila.</title>
        <authorList>
            <person name="Olmedo-Alvarez G."/>
        </authorList>
    </citation>
    <scope>NUCLEOTIDE SEQUENCE [LARGE SCALE GENOMIC DNA]</scope>
    <source>
        <strain evidence="2 3">CH40_1T</strain>
    </source>
</reference>
<evidence type="ECO:0000259" key="1">
    <source>
        <dbReference type="Pfam" id="PF14493"/>
    </source>
</evidence>
<feature type="domain" description="Helicase Helix-turn-helix" evidence="1">
    <location>
        <begin position="258"/>
        <end position="344"/>
    </location>
</feature>
<protein>
    <submittedName>
        <fullName evidence="2">RQC domain-containing protein</fullName>
    </submittedName>
</protein>
<dbReference type="Pfam" id="PF14493">
    <property type="entry name" value="HTH_40"/>
    <property type="match status" value="1"/>
</dbReference>
<dbReference type="InterPro" id="IPR008308">
    <property type="entry name" value="YpbB-like"/>
</dbReference>
<comment type="caution">
    <text evidence="2">The sequence shown here is derived from an EMBL/GenBank/DDBJ whole genome shotgun (WGS) entry which is preliminary data.</text>
</comment>
<gene>
    <name evidence="2" type="ORF">FZC79_05925</name>
</gene>
<organism evidence="2 3">
    <name type="scientific">Rossellomorea vietnamensis</name>
    <dbReference type="NCBI Taxonomy" id="218284"/>
    <lineage>
        <taxon>Bacteria</taxon>
        <taxon>Bacillati</taxon>
        <taxon>Bacillota</taxon>
        <taxon>Bacilli</taxon>
        <taxon>Bacillales</taxon>
        <taxon>Bacillaceae</taxon>
        <taxon>Rossellomorea</taxon>
    </lineage>
</organism>
<dbReference type="AlphaFoldDB" id="A0A5D4KHR7"/>
<accession>A0A5D4KHR7</accession>
<dbReference type="PIRSF" id="PIRSF021350">
    <property type="entry name" value="UCP021350"/>
    <property type="match status" value="1"/>
</dbReference>
<dbReference type="RefSeq" id="WP_148945919.1">
    <property type="nucleotide sequence ID" value="NZ_VTEH01000003.1"/>
</dbReference>
<name>A0A5D4KHR7_9BACI</name>
<evidence type="ECO:0000313" key="2">
    <source>
        <dbReference type="EMBL" id="TYR76419.1"/>
    </source>
</evidence>
<sequence length="351" mass="41083">MTYIEAVVLYCLKEIKGERTIFSIFHLLKGKRSSQTIQDAHLYSLTSLFYSYPPIDRDSFTKVVRGLYKKKLIAESEAEKYILTEEGDQQLTIFFKEKPFPEWLNGWLYGSTVEVLWKRLSLLVQVLSHYIRASQRYYPVQRERDVQTWIKSFLNEPPVPLKQLNNLLFTDIVSLARQESFPDDPDILICRLTGGEFIGLTRGQAADRLGMGEDEYWYRFLNVLHYTAGEVTSEKTKYPVLYALIKDLVPEITLTQSSEETYKLLKRGMDIKRISELRRLKESTIEDHVVEIALNDKVFSIERFVPEADIEHILHIARKVKMRKLKPIKDALPQLSYFQIRLTLARYGDQI</sequence>
<dbReference type="Proteomes" id="UP000323317">
    <property type="component" value="Unassembled WGS sequence"/>
</dbReference>
<evidence type="ECO:0000313" key="3">
    <source>
        <dbReference type="Proteomes" id="UP000323317"/>
    </source>
</evidence>
<dbReference type="InterPro" id="IPR029491">
    <property type="entry name" value="Helicase_HTH"/>
</dbReference>
<proteinExistence type="predicted"/>